<keyword evidence="1" id="KW-1133">Transmembrane helix</keyword>
<dbReference type="EMBL" id="JAHESF010000009">
    <property type="protein sequence ID" value="MBT1697478.1"/>
    <property type="molecule type" value="Genomic_DNA"/>
</dbReference>
<feature type="transmembrane region" description="Helical" evidence="1">
    <location>
        <begin position="179"/>
        <end position="199"/>
    </location>
</feature>
<feature type="domain" description="Cyclic nucleotide-binding" evidence="2">
    <location>
        <begin position="932"/>
        <end position="1048"/>
    </location>
</feature>
<feature type="transmembrane region" description="Helical" evidence="1">
    <location>
        <begin position="401"/>
        <end position="418"/>
    </location>
</feature>
<dbReference type="InterPro" id="IPR011989">
    <property type="entry name" value="ARM-like"/>
</dbReference>
<dbReference type="InterPro" id="IPR018490">
    <property type="entry name" value="cNMP-bd_dom_sf"/>
</dbReference>
<dbReference type="SUPFAM" id="SSF51206">
    <property type="entry name" value="cAMP-binding domain-like"/>
    <property type="match status" value="1"/>
</dbReference>
<feature type="transmembrane region" description="Helical" evidence="1">
    <location>
        <begin position="21"/>
        <end position="44"/>
    </location>
</feature>
<gene>
    <name evidence="3" type="ORF">KK083_11365</name>
</gene>
<dbReference type="InterPro" id="IPR000595">
    <property type="entry name" value="cNMP-bd_dom"/>
</dbReference>
<reference evidence="3 4" key="1">
    <citation type="submission" date="2021-05" db="EMBL/GenBank/DDBJ databases">
        <title>A Polyphasic approach of four new species of the genus Ohtaekwangia: Ohtaekwangia histidinii sp. nov., Ohtaekwangia cretensis sp. nov., Ohtaekwangia indiensis sp. nov., Ohtaekwangia reichenbachii sp. nov. from diverse environment.</title>
        <authorList>
            <person name="Octaviana S."/>
        </authorList>
    </citation>
    <scope>NUCLEOTIDE SEQUENCE [LARGE SCALE GENOMIC DNA]</scope>
    <source>
        <strain evidence="3 4">PWU4</strain>
    </source>
</reference>
<evidence type="ECO:0000256" key="1">
    <source>
        <dbReference type="SAM" id="Phobius"/>
    </source>
</evidence>
<dbReference type="SUPFAM" id="SSF48371">
    <property type="entry name" value="ARM repeat"/>
    <property type="match status" value="1"/>
</dbReference>
<protein>
    <recommendedName>
        <fullName evidence="2">Cyclic nucleotide-binding domain-containing protein</fullName>
    </recommendedName>
</protein>
<dbReference type="CDD" id="cd06174">
    <property type="entry name" value="MFS"/>
    <property type="match status" value="1"/>
</dbReference>
<keyword evidence="4" id="KW-1185">Reference proteome</keyword>
<dbReference type="PROSITE" id="PS50042">
    <property type="entry name" value="CNMP_BINDING_3"/>
    <property type="match status" value="1"/>
</dbReference>
<feature type="transmembrane region" description="Helical" evidence="1">
    <location>
        <begin position="297"/>
        <end position="322"/>
    </location>
</feature>
<organism evidence="3 4">
    <name type="scientific">Chryseosolibacter histidini</name>
    <dbReference type="NCBI Taxonomy" id="2782349"/>
    <lineage>
        <taxon>Bacteria</taxon>
        <taxon>Pseudomonadati</taxon>
        <taxon>Bacteroidota</taxon>
        <taxon>Cytophagia</taxon>
        <taxon>Cytophagales</taxon>
        <taxon>Chryseotaleaceae</taxon>
        <taxon>Chryseosolibacter</taxon>
    </lineage>
</organism>
<dbReference type="Gene3D" id="1.25.10.10">
    <property type="entry name" value="Leucine-rich Repeat Variant"/>
    <property type="match status" value="1"/>
</dbReference>
<evidence type="ECO:0000313" key="3">
    <source>
        <dbReference type="EMBL" id="MBT1697478.1"/>
    </source>
</evidence>
<name>A0AAP2GMZ6_9BACT</name>
<feature type="transmembrane region" description="Helical" evidence="1">
    <location>
        <begin position="228"/>
        <end position="246"/>
    </location>
</feature>
<feature type="transmembrane region" description="Helical" evidence="1">
    <location>
        <begin position="81"/>
        <end position="99"/>
    </location>
</feature>
<dbReference type="Gene3D" id="2.60.120.10">
    <property type="entry name" value="Jelly Rolls"/>
    <property type="match status" value="1"/>
</dbReference>
<feature type="transmembrane region" description="Helical" evidence="1">
    <location>
        <begin position="266"/>
        <end position="285"/>
    </location>
</feature>
<feature type="transmembrane region" description="Helical" evidence="1">
    <location>
        <begin position="328"/>
        <end position="346"/>
    </location>
</feature>
<keyword evidence="1" id="KW-0472">Membrane</keyword>
<dbReference type="InterPro" id="IPR014710">
    <property type="entry name" value="RmlC-like_jellyroll"/>
</dbReference>
<feature type="transmembrane region" description="Helical" evidence="1">
    <location>
        <begin position="151"/>
        <end position="173"/>
    </location>
</feature>
<dbReference type="Proteomes" id="UP001319200">
    <property type="component" value="Unassembled WGS sequence"/>
</dbReference>
<sequence length="1057" mass="120392">MKDRLLKFLDVEPDEAGRVSLLFIMGVFMGLFIATTSVASQSLYLQYFSETEDLPYALLKAGIYGLIATVVYNFLQNRIPFPLLAGLSLVYITATTAFIEFGEGFFADPKQMYEFGFTQMLPFSFLTYLVFWGSFGRLFNLRQSKRLVGTVDIGAMLATFISFFSIPFLLGYMAGPQSLYTIGLGSIVAFFVIFILLSFKQLTKITSFAQEKKAYKKLGVKDFVQNRYIFYMSLFIIFSMCAINFVDYSFLNVATLYMDGESLANFISLFEATIVIFSFLFDVFATDRVNSEYGMRVSLLVNPVLLALFTMGALILGLVFGYSQGDTFFVVFFMTIALSKLFIRSLKEALDNPTFKLYLLPIESDIRIDVQTKIEGIVTAFAMVAAGGLIIIITQLHLFDLIYVTIFTLPFLVLWYLATNKMHKNYRDTLQNTLVKNKEKSENQVTREYTVNSVLEKEVSSTVEEKVIYGLKLMEKLEPALFENAIIQLVDSDNRKLRKFAEEKIQALGIEKESKGNDIKNLAQQAVGSIEDSDLLSISTDNLMKLSKSIKQNDRVLAAKLLRKMVGQRTIFILLELLRDVDAKVRFEALLAARKTKRPETWPVLIEMLSSPTFGHHAAAALKEGGEVVLPTLEAAFHKSGQTDLVMLRIVQIMGRIGGDEALKLLWKKADYPDKRIVRQILYSLRYINYRAQGREVREVMDLLDTEISKAIWNMAALTELPDSDFFKFLREALREEVQQNFDQISILLSILYDPQSVQLVRENMDSGDPDNIAFAMELMDLFIDQELKPKLFPLLDDSSTADKLRALQLYYPRESYNTIQVINYILNRDFNQNNRWTKACAVHAAAYLDEFRVSRGLIAQVFNNDRLLQETSAWVIYNKDKKAFEAVRERLPARDKKFLDSSIEHNQLLEGLDDGFFLGIEMVMFLKQLPVFKDIHGTLLSDLSDKIIPLELHLGEKIKFTPDELNSPIFIVAHGEVKLKNNDNILTVLKKGSVYGDLFQDGPALAANIMEATERSVLFRINLVDFYFVMANHHDLVQGLIKNITESKLQYSQPNP</sequence>
<feature type="transmembrane region" description="Helical" evidence="1">
    <location>
        <begin position="56"/>
        <end position="74"/>
    </location>
</feature>
<proteinExistence type="predicted"/>
<feature type="transmembrane region" description="Helical" evidence="1">
    <location>
        <begin position="376"/>
        <end position="395"/>
    </location>
</feature>
<dbReference type="InterPro" id="IPR016024">
    <property type="entry name" value="ARM-type_fold"/>
</dbReference>
<comment type="caution">
    <text evidence="3">The sequence shown here is derived from an EMBL/GenBank/DDBJ whole genome shotgun (WGS) entry which is preliminary data.</text>
</comment>
<dbReference type="AlphaFoldDB" id="A0AAP2GMZ6"/>
<dbReference type="RefSeq" id="WP_254163348.1">
    <property type="nucleotide sequence ID" value="NZ_JAHESF010000009.1"/>
</dbReference>
<evidence type="ECO:0000259" key="2">
    <source>
        <dbReference type="PROSITE" id="PS50042"/>
    </source>
</evidence>
<accession>A0AAP2GMZ6</accession>
<keyword evidence="1" id="KW-0812">Transmembrane</keyword>
<feature type="transmembrane region" description="Helical" evidence="1">
    <location>
        <begin position="119"/>
        <end position="139"/>
    </location>
</feature>
<evidence type="ECO:0000313" key="4">
    <source>
        <dbReference type="Proteomes" id="UP001319200"/>
    </source>
</evidence>